<organism evidence="1 2">
    <name type="scientific">Paenibacillus lignilyticus</name>
    <dbReference type="NCBI Taxonomy" id="1172615"/>
    <lineage>
        <taxon>Bacteria</taxon>
        <taxon>Bacillati</taxon>
        <taxon>Bacillota</taxon>
        <taxon>Bacilli</taxon>
        <taxon>Bacillales</taxon>
        <taxon>Paenibacillaceae</taxon>
        <taxon>Paenibacillus</taxon>
    </lineage>
</organism>
<dbReference type="EMBL" id="JAGKSP010000013">
    <property type="protein sequence ID" value="MBP3965862.1"/>
    <property type="molecule type" value="Genomic_DNA"/>
</dbReference>
<reference evidence="1 2" key="1">
    <citation type="submission" date="2021-04" db="EMBL/GenBank/DDBJ databases">
        <title>Paenibacillus sp. DLE-14 whole genome sequence.</title>
        <authorList>
            <person name="Ham Y.J."/>
        </authorList>
    </citation>
    <scope>NUCLEOTIDE SEQUENCE [LARGE SCALE GENOMIC DNA]</scope>
    <source>
        <strain evidence="1 2">DLE-14</strain>
    </source>
</reference>
<dbReference type="InterPro" id="IPR008928">
    <property type="entry name" value="6-hairpin_glycosidase_sf"/>
</dbReference>
<accession>A0ABS5CIZ5</accession>
<dbReference type="RefSeq" id="WP_210662594.1">
    <property type="nucleotide sequence ID" value="NZ_JAGKSP010000013.1"/>
</dbReference>
<evidence type="ECO:0000313" key="1">
    <source>
        <dbReference type="EMBL" id="MBP3965862.1"/>
    </source>
</evidence>
<name>A0ABS5CIZ5_9BACL</name>
<evidence type="ECO:0008006" key="3">
    <source>
        <dbReference type="Google" id="ProtNLM"/>
    </source>
</evidence>
<sequence length="484" mass="55215">MNQRPQAGKLANWLLSWVQPSGAIHGFHNHSVWGSNPYRWGDFTSGHSTWSSPLLAALSMLIKEKRDSALENQLFQMIRFQTSSFQEDGQYAHIGFQIGDTAKFGLIHNGITNVSLGLTLKYGESYLSEVIVAEIRSAMERNFEAIDSIYPFGIMYKQGRAISNQEYARIWGKLLHLQAFGGDEDRCEALRKQLDYMIGQFHFRGLPDMESEASYRYDKDKTSTEPGEYYGLLIGPLVLAYELFGDERYLTHAGNLCRHVARSVWCDNKGLLRMHRVWYHSGSQWMKLNEPMLIAGMGMTLYAVDQYIRHVPDPELSEYLAGSDRTYAAYQNPRGFFASATGWNNEADVAPSTAWHTHDLLYLVARNGADDQFWSEFSNKDAGSLTSVLLGNGCMWMERDQQWTITDYFGRDVYQLLGRKDEARFGRDMSWVGGERSLREHFAFSPRPAFMITNKGIYLMPGGFEEDNLQLSSAADIPYLGLWK</sequence>
<dbReference type="Proteomes" id="UP000673394">
    <property type="component" value="Unassembled WGS sequence"/>
</dbReference>
<comment type="caution">
    <text evidence="1">The sequence shown here is derived from an EMBL/GenBank/DDBJ whole genome shotgun (WGS) entry which is preliminary data.</text>
</comment>
<keyword evidence="2" id="KW-1185">Reference proteome</keyword>
<gene>
    <name evidence="1" type="ORF">I8J30_24380</name>
</gene>
<proteinExistence type="predicted"/>
<evidence type="ECO:0000313" key="2">
    <source>
        <dbReference type="Proteomes" id="UP000673394"/>
    </source>
</evidence>
<protein>
    <recommendedName>
        <fullName evidence="3">Glycosyl hydrolase</fullName>
    </recommendedName>
</protein>
<dbReference type="SUPFAM" id="SSF48208">
    <property type="entry name" value="Six-hairpin glycosidases"/>
    <property type="match status" value="1"/>
</dbReference>